<dbReference type="Proteomes" id="UP000245506">
    <property type="component" value="Unassembled WGS sequence"/>
</dbReference>
<keyword evidence="1 4" id="KW-0812">Transmembrane</keyword>
<dbReference type="CDD" id="cd06173">
    <property type="entry name" value="MFS_MefA_like"/>
    <property type="match status" value="1"/>
</dbReference>
<evidence type="ECO:0000256" key="1">
    <source>
        <dbReference type="ARBA" id="ARBA00022692"/>
    </source>
</evidence>
<dbReference type="InterPro" id="IPR045851">
    <property type="entry name" value="AMP-bd_C_sf"/>
</dbReference>
<keyword evidence="6" id="KW-0012">Acyltransferase</keyword>
<feature type="transmembrane region" description="Helical" evidence="4">
    <location>
        <begin position="43"/>
        <end position="69"/>
    </location>
</feature>
<dbReference type="GO" id="GO:0022857">
    <property type="term" value="F:transmembrane transporter activity"/>
    <property type="evidence" value="ECO:0007669"/>
    <property type="project" value="InterPro"/>
</dbReference>
<feature type="transmembrane region" description="Helical" evidence="4">
    <location>
        <begin position="272"/>
        <end position="292"/>
    </location>
</feature>
<dbReference type="GO" id="GO:0016746">
    <property type="term" value="F:acyltransferase activity"/>
    <property type="evidence" value="ECO:0007669"/>
    <property type="project" value="UniProtKB-KW"/>
</dbReference>
<dbReference type="PANTHER" id="PTHR43201">
    <property type="entry name" value="ACYL-COA SYNTHETASE"/>
    <property type="match status" value="1"/>
</dbReference>
<dbReference type="CDD" id="cd07989">
    <property type="entry name" value="LPLAT_AGPAT-like"/>
    <property type="match status" value="1"/>
</dbReference>
<dbReference type="SUPFAM" id="SSF103473">
    <property type="entry name" value="MFS general substrate transporter"/>
    <property type="match status" value="1"/>
</dbReference>
<dbReference type="PANTHER" id="PTHR43201:SF32">
    <property type="entry name" value="2-SUCCINYLBENZOATE--COA LIGASE, CHLOROPLASTIC_PEROXISOMAL"/>
    <property type="match status" value="1"/>
</dbReference>
<feature type="transmembrane region" description="Helical" evidence="4">
    <location>
        <begin position="174"/>
        <end position="199"/>
    </location>
</feature>
<dbReference type="GO" id="GO:0031956">
    <property type="term" value="F:medium-chain fatty acid-CoA ligase activity"/>
    <property type="evidence" value="ECO:0007669"/>
    <property type="project" value="TreeGrafter"/>
</dbReference>
<dbReference type="EMBL" id="QGKL01000029">
    <property type="protein sequence ID" value="PWQ96320.1"/>
    <property type="molecule type" value="Genomic_DNA"/>
</dbReference>
<feature type="transmembrane region" description="Helical" evidence="4">
    <location>
        <begin position="106"/>
        <end position="127"/>
    </location>
</feature>
<dbReference type="Gene3D" id="1.20.1250.20">
    <property type="entry name" value="MFS general substrate transporter like domains"/>
    <property type="match status" value="1"/>
</dbReference>
<dbReference type="AlphaFoldDB" id="A0A317CJ17"/>
<dbReference type="InterPro" id="IPR020846">
    <property type="entry name" value="MFS_dom"/>
</dbReference>
<accession>A0A317CJ17</accession>
<organism evidence="6 7">
    <name type="scientific">Leucothrix arctica</name>
    <dbReference type="NCBI Taxonomy" id="1481894"/>
    <lineage>
        <taxon>Bacteria</taxon>
        <taxon>Pseudomonadati</taxon>
        <taxon>Pseudomonadota</taxon>
        <taxon>Gammaproteobacteria</taxon>
        <taxon>Thiotrichales</taxon>
        <taxon>Thiotrichaceae</taxon>
        <taxon>Leucothrix</taxon>
    </lineage>
</organism>
<evidence type="ECO:0000256" key="3">
    <source>
        <dbReference type="ARBA" id="ARBA00023136"/>
    </source>
</evidence>
<proteinExistence type="predicted"/>
<sequence length="1153" mass="125828">MSKLLKVVGAIPFLIAVFLNTVVDLGHKIVIQNTLFKVYDDSYQVYLTAIVNALILLPFILMFSTAGFIADKYPKNKVMRVSAWAAVGLTIAITVCYAMGWFWASFAMTFLLAVQSAIYSPAKFGYIKSLFGKERLAEANGFVQAVAIIGILVGTLIFSILFETWFPAGTTDKGFILRSLVPVGFILIATSIFELVMMYRLPQLDELKADYQFDFKSLTSGAMTRKNLKDALSNKVIFLSIIGLTVFWSIGQVMLAAFPAFLKAETGETNTIVIQAILAMSGVGIAIGSTIAARMSKNYIETGLVPIGAAGVALGLFILPTLSSKVFMGLDFMFIGIMGGIFIVPLNSLIQYHAKENNLGRVLAANNLVQNLGMLFFLLVTVAFAKANIASSQLLLFISAVAVAGFSFTVYKLPQSLVRFILTYFMNMKYKVAVEGMKNIPANGGVLLLGNHVSWIDWAIVQLASPRPVRFVMIRNIYERWYLKWFFQLFGSIPIESGPASSKSLDRVAELLNNGEVVCLFPEGTLSRTGHLGEFKRGYEKAAKLANDDVVIVPFYLRGLWGSQFSRSSEKLRSNQVKGMRRELLVSFGARLSKDTPATILKRRVFDLSISSWKSYSESLQTLPNAWIDTVKSVGGEMALADTMSEPLSAIKAFTASAAFSRKISKLSPEQNIGLLLPTSSGGVIANMAGLLAGKTLVNLNYTSSTQALASAIEQAEIKTVYTSARFIKKLEQRGVDLSTVLEKTHVVYLEELKKEISKLEMVSTLIGTAVLPARVLKWIFCRSNNPKATAAILFSSGSEGAPKGIELSHENIIANLKQVAEVLNADGDDVIMASLPLFHAFGLTATQFLPLVEGLPMVCHADPTDGFGVAKAVAKYRATVMFGTSTFLRLYSRDRKIKPLMFDSLRLVVAGAEKLSPDVREAFKMKFSKDVYEGYGATETAPVASVNLPDALDLNNWNVQLGGKRGTVGMPLPGSSFKIVDPATLEELTAKEDGMILIGGPQVMKGYLNDPEKTSKVIHDIEGVRWYVSGDKGHLDDDGFLVIVDRYSRFAKLGGEMISLSEVEATIQEYLGDEAADVIAMNVPDDKKGEKVVLLDNSGLELKTLRQAMLDKSVNPLLIPAKIIQVETLPKLGSGKTDFVKAKALALSHLES</sequence>
<evidence type="ECO:0000313" key="7">
    <source>
        <dbReference type="Proteomes" id="UP000245506"/>
    </source>
</evidence>
<name>A0A317CJ17_9GAMM</name>
<dbReference type="PROSITE" id="PS50850">
    <property type="entry name" value="MFS"/>
    <property type="match status" value="1"/>
</dbReference>
<comment type="caution">
    <text evidence="6">The sequence shown here is derived from an EMBL/GenBank/DDBJ whole genome shotgun (WGS) entry which is preliminary data.</text>
</comment>
<dbReference type="Gene3D" id="3.30.300.30">
    <property type="match status" value="1"/>
</dbReference>
<gene>
    <name evidence="6" type="ORF">DKT75_10060</name>
</gene>
<dbReference type="SUPFAM" id="SSF69593">
    <property type="entry name" value="Glycerol-3-phosphate (1)-acyltransferase"/>
    <property type="match status" value="1"/>
</dbReference>
<feature type="transmembrane region" description="Helical" evidence="4">
    <location>
        <begin position="390"/>
        <end position="411"/>
    </location>
</feature>
<dbReference type="Gene3D" id="3.40.50.12780">
    <property type="entry name" value="N-terminal domain of ligase-like"/>
    <property type="match status" value="1"/>
</dbReference>
<evidence type="ECO:0000313" key="6">
    <source>
        <dbReference type="EMBL" id="PWQ96320.1"/>
    </source>
</evidence>
<dbReference type="InterPro" id="IPR042099">
    <property type="entry name" value="ANL_N_sf"/>
</dbReference>
<dbReference type="InterPro" id="IPR000873">
    <property type="entry name" value="AMP-dep_synth/lig_dom"/>
</dbReference>
<evidence type="ECO:0000259" key="5">
    <source>
        <dbReference type="PROSITE" id="PS50850"/>
    </source>
</evidence>
<keyword evidence="2 4" id="KW-1133">Transmembrane helix</keyword>
<feature type="transmembrane region" description="Helical" evidence="4">
    <location>
        <begin position="236"/>
        <end position="260"/>
    </location>
</feature>
<keyword evidence="7" id="KW-1185">Reference proteome</keyword>
<dbReference type="NCBIfam" id="NF006386">
    <property type="entry name" value="PRK08633.1"/>
    <property type="match status" value="1"/>
</dbReference>
<feature type="transmembrane region" description="Helical" evidence="4">
    <location>
        <begin position="362"/>
        <end position="384"/>
    </location>
</feature>
<feature type="domain" description="Major facilitator superfamily (MFS) profile" evidence="5">
    <location>
        <begin position="5"/>
        <end position="417"/>
    </location>
</feature>
<feature type="transmembrane region" description="Helical" evidence="4">
    <location>
        <begin position="304"/>
        <end position="322"/>
    </location>
</feature>
<dbReference type="GO" id="GO:0006631">
    <property type="term" value="P:fatty acid metabolic process"/>
    <property type="evidence" value="ECO:0007669"/>
    <property type="project" value="TreeGrafter"/>
</dbReference>
<feature type="transmembrane region" description="Helical" evidence="4">
    <location>
        <begin position="328"/>
        <end position="350"/>
    </location>
</feature>
<protein>
    <submittedName>
        <fullName evidence="6">Acyl-[ACP]--phospholipid O-acyltransferase</fullName>
    </submittedName>
</protein>
<dbReference type="InterPro" id="IPR020845">
    <property type="entry name" value="AMP-binding_CS"/>
</dbReference>
<dbReference type="PROSITE" id="PS00455">
    <property type="entry name" value="AMP_BINDING"/>
    <property type="match status" value="1"/>
</dbReference>
<dbReference type="InterPro" id="IPR011701">
    <property type="entry name" value="MFS"/>
</dbReference>
<dbReference type="Pfam" id="PF01553">
    <property type="entry name" value="Acyltransferase"/>
    <property type="match status" value="1"/>
</dbReference>
<dbReference type="Pfam" id="PF07690">
    <property type="entry name" value="MFS_1"/>
    <property type="match status" value="1"/>
</dbReference>
<reference evidence="6 7" key="1">
    <citation type="submission" date="2018-05" db="EMBL/GenBank/DDBJ databases">
        <title>Leucothrix arctica sp. nov., isolated from Arctic seawater.</title>
        <authorList>
            <person name="Choi A."/>
            <person name="Baek K."/>
        </authorList>
    </citation>
    <scope>NUCLEOTIDE SEQUENCE [LARGE SCALE GENOMIC DNA]</scope>
    <source>
        <strain evidence="6 7">IMCC9719</strain>
    </source>
</reference>
<dbReference type="Pfam" id="PF00501">
    <property type="entry name" value="AMP-binding"/>
    <property type="match status" value="1"/>
</dbReference>
<dbReference type="SMART" id="SM00563">
    <property type="entry name" value="PlsC"/>
    <property type="match status" value="1"/>
</dbReference>
<evidence type="ECO:0000256" key="2">
    <source>
        <dbReference type="ARBA" id="ARBA00022989"/>
    </source>
</evidence>
<feature type="transmembrane region" description="Helical" evidence="4">
    <location>
        <begin position="81"/>
        <end position="100"/>
    </location>
</feature>
<feature type="transmembrane region" description="Helical" evidence="4">
    <location>
        <begin position="139"/>
        <end position="162"/>
    </location>
</feature>
<dbReference type="InterPro" id="IPR002123">
    <property type="entry name" value="Plipid/glycerol_acylTrfase"/>
</dbReference>
<dbReference type="RefSeq" id="WP_109823292.1">
    <property type="nucleotide sequence ID" value="NZ_QGKL01000029.1"/>
</dbReference>
<evidence type="ECO:0000256" key="4">
    <source>
        <dbReference type="SAM" id="Phobius"/>
    </source>
</evidence>
<dbReference type="InterPro" id="IPR036259">
    <property type="entry name" value="MFS_trans_sf"/>
</dbReference>
<keyword evidence="6" id="KW-0808">Transferase</keyword>
<dbReference type="SUPFAM" id="SSF56801">
    <property type="entry name" value="Acetyl-CoA synthetase-like"/>
    <property type="match status" value="1"/>
</dbReference>
<feature type="transmembrane region" description="Helical" evidence="4">
    <location>
        <begin position="7"/>
        <end position="23"/>
    </location>
</feature>
<keyword evidence="3 4" id="KW-0472">Membrane</keyword>
<dbReference type="OrthoDB" id="9803968at2"/>